<evidence type="ECO:0000259" key="1">
    <source>
        <dbReference type="Pfam" id="PF13588"/>
    </source>
</evidence>
<keyword evidence="3" id="KW-1185">Reference proteome</keyword>
<evidence type="ECO:0000313" key="3">
    <source>
        <dbReference type="Proteomes" id="UP000184275"/>
    </source>
</evidence>
<proteinExistence type="predicted"/>
<reference evidence="3" key="1">
    <citation type="submission" date="2016-11" db="EMBL/GenBank/DDBJ databases">
        <authorList>
            <person name="Varghese N."/>
            <person name="Submissions S."/>
        </authorList>
    </citation>
    <scope>NUCLEOTIDE SEQUENCE [LARGE SCALE GENOMIC DNA]</scope>
    <source>
        <strain evidence="3">UWOS</strain>
    </source>
</reference>
<protein>
    <submittedName>
        <fullName evidence="2">Type I restriction enzyme R protein N terminus (HSDR_N)</fullName>
    </submittedName>
</protein>
<dbReference type="Proteomes" id="UP000184275">
    <property type="component" value="Unassembled WGS sequence"/>
</dbReference>
<dbReference type="EMBL" id="FRAW01000040">
    <property type="protein sequence ID" value="SHL15889.1"/>
    <property type="molecule type" value="Genomic_DNA"/>
</dbReference>
<dbReference type="Pfam" id="PF13588">
    <property type="entry name" value="HSDR_N_2"/>
    <property type="match status" value="1"/>
</dbReference>
<sequence length="154" mass="17473">MRGALFTVSRSVFDISRQKEVAATPEEEVRQQVVSWLIKEKKVPAHLIETEFALKALDPKNADRLDILVHHFRAGNPLNRPWLLVECKRPGVESPQALQAQVNKYLRILTPQFIMLALGNRAIFFSLSDDKKSFAPVSDIPEYPVPVRTLSRGN</sequence>
<dbReference type="AlphaFoldDB" id="A0A1M6YD37"/>
<dbReference type="InterPro" id="IPR029464">
    <property type="entry name" value="HSDR_N"/>
</dbReference>
<name>A0A1M6YD37_9BACT</name>
<organism evidence="2 3">
    <name type="scientific">Fibrobacter intestinalis</name>
    <dbReference type="NCBI Taxonomy" id="28122"/>
    <lineage>
        <taxon>Bacteria</taxon>
        <taxon>Pseudomonadati</taxon>
        <taxon>Fibrobacterota</taxon>
        <taxon>Fibrobacteria</taxon>
        <taxon>Fibrobacterales</taxon>
        <taxon>Fibrobacteraceae</taxon>
        <taxon>Fibrobacter</taxon>
    </lineage>
</organism>
<evidence type="ECO:0000313" key="2">
    <source>
        <dbReference type="EMBL" id="SHL15889.1"/>
    </source>
</evidence>
<accession>A0A1M6YD37</accession>
<gene>
    <name evidence="2" type="ORF">SAMN05720469_14015</name>
</gene>
<feature type="domain" description="Type I restriction enzyme R protein N-terminal" evidence="1">
    <location>
        <begin position="25"/>
        <end position="141"/>
    </location>
</feature>